<protein>
    <recommendedName>
        <fullName evidence="4">Carboxypeptidase regulatory-like domain-containing protein</fullName>
    </recommendedName>
</protein>
<dbReference type="EMBL" id="JBIGIC010000025">
    <property type="protein sequence ID" value="MFG6490505.1"/>
    <property type="molecule type" value="Genomic_DNA"/>
</dbReference>
<evidence type="ECO:0008006" key="4">
    <source>
        <dbReference type="Google" id="ProtNLM"/>
    </source>
</evidence>
<evidence type="ECO:0000313" key="2">
    <source>
        <dbReference type="EMBL" id="MFG6490505.1"/>
    </source>
</evidence>
<comment type="caution">
    <text evidence="2">The sequence shown here is derived from an EMBL/GenBank/DDBJ whole genome shotgun (WGS) entry which is preliminary data.</text>
</comment>
<reference evidence="2 3" key="1">
    <citation type="submission" date="2024-08" db="EMBL/GenBank/DDBJ databases">
        <authorList>
            <person name="Lu H."/>
        </authorList>
    </citation>
    <scope>NUCLEOTIDE SEQUENCE [LARGE SCALE GENOMIC DNA]</scope>
    <source>
        <strain evidence="2 3">BYS78W</strain>
    </source>
</reference>
<keyword evidence="3" id="KW-1185">Reference proteome</keyword>
<evidence type="ECO:0000313" key="3">
    <source>
        <dbReference type="Proteomes" id="UP001606134"/>
    </source>
</evidence>
<evidence type="ECO:0000256" key="1">
    <source>
        <dbReference type="SAM" id="MobiDB-lite"/>
    </source>
</evidence>
<gene>
    <name evidence="2" type="ORF">ACG04R_27825</name>
</gene>
<dbReference type="RefSeq" id="WP_394417861.1">
    <property type="nucleotide sequence ID" value="NZ_JBIGIC010000025.1"/>
</dbReference>
<organism evidence="2 3">
    <name type="scientific">Pelomonas candidula</name>
    <dbReference type="NCBI Taxonomy" id="3299025"/>
    <lineage>
        <taxon>Bacteria</taxon>
        <taxon>Pseudomonadati</taxon>
        <taxon>Pseudomonadota</taxon>
        <taxon>Betaproteobacteria</taxon>
        <taxon>Burkholderiales</taxon>
        <taxon>Sphaerotilaceae</taxon>
        <taxon>Roseateles</taxon>
    </lineage>
</organism>
<feature type="compositionally biased region" description="Low complexity" evidence="1">
    <location>
        <begin position="114"/>
        <end position="123"/>
    </location>
</feature>
<accession>A0ABW7HKP9</accession>
<name>A0ABW7HKP9_9BURK</name>
<dbReference type="Proteomes" id="UP001606134">
    <property type="component" value="Unassembled WGS sequence"/>
</dbReference>
<sequence>MESALNGIECATILGRVVGQGRRSEPSQIAEPSWRARRHIASEGERAPSFIWMRWAAAPEKQNETSPQVRFLRHTRPTTRSAQKPLQMNSTSTARLHILSAAVLALTLTACGGGSNSSSADANPPAPPVQPTTVTGTAATGAAIQGTVVAIDVNGKVSSAATTNSSTGAYTVDVAGMTAPFLLTITGSSGGRLVSLTSVAMAAGQTVNLTPLTDLIVATASGATGGSSLIDACTLASGSTTAATACTDALKAATTGTKLKDAVTQVATMIAPLNTAGTDPLNGTFTANGTGMDGVLDRILVAPDSSGQATVTLVATHETIGQLGSSGTLAVTAPSTAQVNAADKVATVLPEINACLASLSALYPSTGFTKPTADQVSPFIDPNFNSFSAAKADVVALLTSGEAPFNAGLIIKATNLARRNLSLLSSSEIAILTDSTTTNKVSTILNTRANGGSPVMVDGSGNPTSAWVLMEVSSGGMSGEPQSFVRGAAYTGCPGGWRWAGAQHLDMHMMARVARNETTSTLTRERAFHIERGAVASEVAAGFMVDVSTVDVRGPGIVAYSGTASAPVGASVKLTLNRSADPFQNTFVIGNGTGFYGTSDALQSCSDVAAANAPAGTPCIDESQVKPGSTYAWALKAASNGPVVKAFFYEVNAVPLSKSFAQANASNLFATITAVTPASVAAVNTAIGNASGSVLDGIFSISYTQGSAYGSKADNCDISLVNAANNTLLRAEANAVGQETQCSFTTAKLNSGALGKPANADPKVASGWVSVATQVLGNQITTGRTLPKP</sequence>
<proteinExistence type="predicted"/>
<feature type="region of interest" description="Disordered" evidence="1">
    <location>
        <begin position="114"/>
        <end position="134"/>
    </location>
</feature>